<dbReference type="Proteomes" id="UP001153069">
    <property type="component" value="Unassembled WGS sequence"/>
</dbReference>
<dbReference type="SUPFAM" id="SSF50952">
    <property type="entry name" value="Soluble quinoprotein glucose dehydrogenase"/>
    <property type="match status" value="1"/>
</dbReference>
<feature type="domain" description="Pyrroloquinoline quinone-dependent pyranose dehydrogenase beta-propeller" evidence="1">
    <location>
        <begin position="7"/>
        <end position="394"/>
    </location>
</feature>
<dbReference type="InterPro" id="IPR054539">
    <property type="entry name" value="Beta-prop_PDH"/>
</dbReference>
<dbReference type="Pfam" id="PF22807">
    <property type="entry name" value="TrAA12"/>
    <property type="match status" value="1"/>
</dbReference>
<gene>
    <name evidence="2" type="ORF">SEMRO_734_G194670.1</name>
</gene>
<dbReference type="InterPro" id="IPR011041">
    <property type="entry name" value="Quinoprot_gluc/sorb_DH_b-prop"/>
</dbReference>
<protein>
    <submittedName>
        <fullName evidence="2">Inherit from COG: Dehydrogenase</fullName>
    </submittedName>
</protein>
<keyword evidence="3" id="KW-1185">Reference proteome</keyword>
<evidence type="ECO:0000313" key="2">
    <source>
        <dbReference type="EMBL" id="CAB9515721.1"/>
    </source>
</evidence>
<comment type="caution">
    <text evidence="2">The sequence shown here is derived from an EMBL/GenBank/DDBJ whole genome shotgun (WGS) entry which is preliminary data.</text>
</comment>
<reference evidence="2" key="1">
    <citation type="submission" date="2020-06" db="EMBL/GenBank/DDBJ databases">
        <authorList>
            <consortium name="Plant Systems Biology data submission"/>
        </authorList>
    </citation>
    <scope>NUCLEOTIDE SEQUENCE</scope>
    <source>
        <strain evidence="2">D6</strain>
    </source>
</reference>
<dbReference type="Gene3D" id="2.120.10.30">
    <property type="entry name" value="TolB, C-terminal domain"/>
    <property type="match status" value="1"/>
</dbReference>
<dbReference type="InterPro" id="IPR011042">
    <property type="entry name" value="6-blade_b-propeller_TolB-like"/>
</dbReference>
<accession>A0A9N8E6R1</accession>
<dbReference type="OrthoDB" id="507128at2759"/>
<evidence type="ECO:0000259" key="1">
    <source>
        <dbReference type="Pfam" id="PF22807"/>
    </source>
</evidence>
<dbReference type="PANTHER" id="PTHR19328:SF53">
    <property type="entry name" value="MEMBRANE PROTEIN"/>
    <property type="match status" value="1"/>
</dbReference>
<proteinExistence type="predicted"/>
<dbReference type="AlphaFoldDB" id="A0A9N8E6R1"/>
<name>A0A9N8E6R1_9STRA</name>
<dbReference type="PANTHER" id="PTHR19328">
    <property type="entry name" value="HEDGEHOG-INTERACTING PROTEIN"/>
    <property type="match status" value="1"/>
</dbReference>
<sequence>MELYEASIAPGFCGYQLPVKVVEARSVVSLGESNFLALERKTNSVVYFYDSDQDGLADSRRNVAKADRLNHGLAIHGDYVYASSDVHVYRWKINNGSDFLIVVESQELVIDNINADGMGGAPHGHTTRTLAFDDQGRLYVSVGSNANVDPDSYRSRIRRFTLDSVELPIDFQVGEVFADGLRNEVGLAFDRHGDLWGVENSADKLVRDDIGGDIHEDNPAEELNRFKEEDKGKHWGYPQCWTEFLVPPPHGEGQGTIWAWPSFLEAGAISDEACRADTIPPVVALQGHSAPLGITFYEWKNESQLSPNCPPSTAFPQEMDGYAFIAYHGSWNRDTPTGYKVVYVEMDEAGEPIGNTPIDLLAHVAPDAKWPSGLRPVDVAFDDCSRLLVTSDGTDSKGSMVLRIESTDINGTCYTNITSSAHAPTNWQRKTWAFLVLLTCAASTFAGW</sequence>
<evidence type="ECO:0000313" key="3">
    <source>
        <dbReference type="Proteomes" id="UP001153069"/>
    </source>
</evidence>
<dbReference type="EMBL" id="CAICTM010000733">
    <property type="protein sequence ID" value="CAB9515721.1"/>
    <property type="molecule type" value="Genomic_DNA"/>
</dbReference>
<organism evidence="2 3">
    <name type="scientific">Seminavis robusta</name>
    <dbReference type="NCBI Taxonomy" id="568900"/>
    <lineage>
        <taxon>Eukaryota</taxon>
        <taxon>Sar</taxon>
        <taxon>Stramenopiles</taxon>
        <taxon>Ochrophyta</taxon>
        <taxon>Bacillariophyta</taxon>
        <taxon>Bacillariophyceae</taxon>
        <taxon>Bacillariophycidae</taxon>
        <taxon>Naviculales</taxon>
        <taxon>Naviculaceae</taxon>
        <taxon>Seminavis</taxon>
    </lineage>
</organism>